<feature type="chain" id="PRO_5011620349" evidence="1">
    <location>
        <begin position="21"/>
        <end position="263"/>
    </location>
</feature>
<organism evidence="3 4">
    <name type="scientific">Algoriphagus faecimaris</name>
    <dbReference type="NCBI Taxonomy" id="686796"/>
    <lineage>
        <taxon>Bacteria</taxon>
        <taxon>Pseudomonadati</taxon>
        <taxon>Bacteroidota</taxon>
        <taxon>Cytophagia</taxon>
        <taxon>Cytophagales</taxon>
        <taxon>Cyclobacteriaceae</taxon>
        <taxon>Algoriphagus</taxon>
    </lineage>
</organism>
<dbReference type="PANTHER" id="PTHR14859:SF15">
    <property type="entry name" value="ENDONUCLEASE_EXONUCLEASE_PHOSPHATASE DOMAIN-CONTAINING PROTEIN"/>
    <property type="match status" value="1"/>
</dbReference>
<keyword evidence="4" id="KW-1185">Reference proteome</keyword>
<dbReference type="GO" id="GO:0004519">
    <property type="term" value="F:endonuclease activity"/>
    <property type="evidence" value="ECO:0007669"/>
    <property type="project" value="UniProtKB-KW"/>
</dbReference>
<gene>
    <name evidence="3" type="ORF">SAMN04488104_102943</name>
</gene>
<evidence type="ECO:0000313" key="4">
    <source>
        <dbReference type="Proteomes" id="UP000199060"/>
    </source>
</evidence>
<dbReference type="InterPro" id="IPR005135">
    <property type="entry name" value="Endo/exonuclease/phosphatase"/>
</dbReference>
<accession>A0A1G6UN99</accession>
<keyword evidence="3" id="KW-0378">Hydrolase</keyword>
<dbReference type="Gene3D" id="3.60.10.10">
    <property type="entry name" value="Endonuclease/exonuclease/phosphatase"/>
    <property type="match status" value="1"/>
</dbReference>
<dbReference type="Pfam" id="PF03372">
    <property type="entry name" value="Exo_endo_phos"/>
    <property type="match status" value="1"/>
</dbReference>
<proteinExistence type="predicted"/>
<dbReference type="PANTHER" id="PTHR14859">
    <property type="entry name" value="CALCOFLUOR WHITE HYPERSENSITIVE PROTEIN PRECURSOR"/>
    <property type="match status" value="1"/>
</dbReference>
<dbReference type="GO" id="GO:0006506">
    <property type="term" value="P:GPI anchor biosynthetic process"/>
    <property type="evidence" value="ECO:0007669"/>
    <property type="project" value="TreeGrafter"/>
</dbReference>
<reference evidence="4" key="1">
    <citation type="submission" date="2016-10" db="EMBL/GenBank/DDBJ databases">
        <authorList>
            <person name="Varghese N."/>
            <person name="Submissions S."/>
        </authorList>
    </citation>
    <scope>NUCLEOTIDE SEQUENCE [LARGE SCALE GENOMIC DNA]</scope>
    <source>
        <strain evidence="4">DSM 23095</strain>
    </source>
</reference>
<keyword evidence="3" id="KW-0255">Endonuclease</keyword>
<dbReference type="EMBL" id="FNAC01000029">
    <property type="protein sequence ID" value="SDD42773.1"/>
    <property type="molecule type" value="Genomic_DNA"/>
</dbReference>
<evidence type="ECO:0000259" key="2">
    <source>
        <dbReference type="Pfam" id="PF03372"/>
    </source>
</evidence>
<dbReference type="STRING" id="686796.SAMN04488104_102943"/>
<dbReference type="RefSeq" id="WP_087940060.1">
    <property type="nucleotide sequence ID" value="NZ_FNAC01000029.1"/>
</dbReference>
<dbReference type="GO" id="GO:0004527">
    <property type="term" value="F:exonuclease activity"/>
    <property type="evidence" value="ECO:0007669"/>
    <property type="project" value="UniProtKB-KW"/>
</dbReference>
<sequence length="263" mass="29599">MKLLICFLFTLFTTITLSQALQGDFTVLTYNIYHGANPNDAGKTNLKEIANLIMDLKPDFVALQEIDSMTLRSQEIFGRKVDIMQKLAAMTGYTGFFAKAMNFSEGGYGEGLLVKGEASFYPQQLSIPAGGEPRSAVWAKISLGNGREFLVGGTHLCHQFEENRSAQVRDLLSYSQSRALPILLMGDFNFSPNSSSYDLIPDNWGDAALDFEPKTPTYGNAETGERIDYIFYDKEQFEILDYKVITVPYSDHFPVWSKIRMKR</sequence>
<keyword evidence="3" id="KW-0269">Exonuclease</keyword>
<dbReference type="GO" id="GO:0016020">
    <property type="term" value="C:membrane"/>
    <property type="evidence" value="ECO:0007669"/>
    <property type="project" value="GOC"/>
</dbReference>
<keyword evidence="3" id="KW-0540">Nuclease</keyword>
<dbReference type="OrthoDB" id="5447300at2"/>
<dbReference type="InterPro" id="IPR036691">
    <property type="entry name" value="Endo/exonu/phosph_ase_sf"/>
</dbReference>
<dbReference type="Proteomes" id="UP000199060">
    <property type="component" value="Unassembled WGS sequence"/>
</dbReference>
<protein>
    <submittedName>
        <fullName evidence="3">Metal-dependent hydrolase, endonuclease/exonuclease/phosphatase family</fullName>
    </submittedName>
</protein>
<feature type="domain" description="Endonuclease/exonuclease/phosphatase" evidence="2">
    <location>
        <begin position="28"/>
        <end position="252"/>
    </location>
</feature>
<evidence type="ECO:0000256" key="1">
    <source>
        <dbReference type="SAM" id="SignalP"/>
    </source>
</evidence>
<feature type="signal peptide" evidence="1">
    <location>
        <begin position="1"/>
        <end position="20"/>
    </location>
</feature>
<dbReference type="InterPro" id="IPR051916">
    <property type="entry name" value="GPI-anchor_lipid_remodeler"/>
</dbReference>
<dbReference type="SUPFAM" id="SSF56219">
    <property type="entry name" value="DNase I-like"/>
    <property type="match status" value="1"/>
</dbReference>
<name>A0A1G6UN99_9BACT</name>
<keyword evidence="1" id="KW-0732">Signal</keyword>
<evidence type="ECO:0000313" key="3">
    <source>
        <dbReference type="EMBL" id="SDD42773.1"/>
    </source>
</evidence>
<dbReference type="AlphaFoldDB" id="A0A1G6UN99"/>